<dbReference type="OrthoDB" id="6247875at2759"/>
<dbReference type="SUPFAM" id="SSF47095">
    <property type="entry name" value="HMG-box"/>
    <property type="match status" value="1"/>
</dbReference>
<dbReference type="InterPro" id="IPR009071">
    <property type="entry name" value="HMG_box_dom"/>
</dbReference>
<dbReference type="InterPro" id="IPR036910">
    <property type="entry name" value="HMG_box_dom_sf"/>
</dbReference>
<dbReference type="Gene3D" id="1.10.30.10">
    <property type="entry name" value="High mobility group box domain"/>
    <property type="match status" value="1"/>
</dbReference>
<feature type="non-terminal residue" evidence="6">
    <location>
        <position position="218"/>
    </location>
</feature>
<dbReference type="PANTHER" id="PTHR10270">
    <property type="entry name" value="SOX TRANSCRIPTION FACTOR"/>
    <property type="match status" value="1"/>
</dbReference>
<dbReference type="AlphaFoldDB" id="S7S5T1"/>
<evidence type="ECO:0000259" key="5">
    <source>
        <dbReference type="PROSITE" id="PS50118"/>
    </source>
</evidence>
<dbReference type="GeneID" id="19310031"/>
<proteinExistence type="predicted"/>
<sequence>MPAHRTRDTPARSALEVTTDAPQPPTVAIISPTPRVFSFPINNDSPSPSPSSSPFDPDVNPFATVFESASSPATSIARTLSPAESVSSDSSTPPARSYHKRQKSTQSTSSDTTSERRPKKGDEGYIKRPENAFILFRRKCCEERKELLQQLEESSEGANTKRQRQADLSKLISQQWKALPAEDRLHWEELAKEKKKEHEKMYPDYVYRPQRSKRKGKG</sequence>
<keyword evidence="3" id="KW-0539">Nucleus</keyword>
<feature type="DNA-binding region" description="HMG box" evidence="3">
    <location>
        <begin position="126"/>
        <end position="206"/>
    </location>
</feature>
<evidence type="ECO:0000256" key="1">
    <source>
        <dbReference type="ARBA" id="ARBA00023125"/>
    </source>
</evidence>
<feature type="compositionally biased region" description="Low complexity" evidence="4">
    <location>
        <begin position="37"/>
        <end position="62"/>
    </location>
</feature>
<dbReference type="PROSITE" id="PS50118">
    <property type="entry name" value="HMG_BOX_2"/>
    <property type="match status" value="1"/>
</dbReference>
<dbReference type="Pfam" id="PF00505">
    <property type="entry name" value="HMG_box"/>
    <property type="match status" value="1"/>
</dbReference>
<keyword evidence="7" id="KW-1185">Reference proteome</keyword>
<dbReference type="PANTHER" id="PTHR10270:SF161">
    <property type="entry name" value="SEX-DETERMINING REGION Y PROTEIN"/>
    <property type="match status" value="1"/>
</dbReference>
<keyword evidence="2" id="KW-0804">Transcription</keyword>
<feature type="compositionally biased region" description="Polar residues" evidence="4">
    <location>
        <begin position="67"/>
        <end position="94"/>
    </location>
</feature>
<evidence type="ECO:0000313" key="7">
    <source>
        <dbReference type="Proteomes" id="UP000030669"/>
    </source>
</evidence>
<dbReference type="GO" id="GO:0000978">
    <property type="term" value="F:RNA polymerase II cis-regulatory region sequence-specific DNA binding"/>
    <property type="evidence" value="ECO:0007669"/>
    <property type="project" value="TreeGrafter"/>
</dbReference>
<evidence type="ECO:0000313" key="6">
    <source>
        <dbReference type="EMBL" id="EPQ61374.1"/>
    </source>
</evidence>
<dbReference type="GO" id="GO:0030154">
    <property type="term" value="P:cell differentiation"/>
    <property type="evidence" value="ECO:0007669"/>
    <property type="project" value="TreeGrafter"/>
</dbReference>
<dbReference type="KEGG" id="gtr:GLOTRDRAFT_98119"/>
<reference evidence="6 7" key="1">
    <citation type="journal article" date="2012" name="Science">
        <title>The Paleozoic origin of enzymatic lignin decomposition reconstructed from 31 fungal genomes.</title>
        <authorList>
            <person name="Floudas D."/>
            <person name="Binder M."/>
            <person name="Riley R."/>
            <person name="Barry K."/>
            <person name="Blanchette R.A."/>
            <person name="Henrissat B."/>
            <person name="Martinez A.T."/>
            <person name="Otillar R."/>
            <person name="Spatafora J.W."/>
            <person name="Yadav J.S."/>
            <person name="Aerts A."/>
            <person name="Benoit I."/>
            <person name="Boyd A."/>
            <person name="Carlson A."/>
            <person name="Copeland A."/>
            <person name="Coutinho P.M."/>
            <person name="de Vries R.P."/>
            <person name="Ferreira P."/>
            <person name="Findley K."/>
            <person name="Foster B."/>
            <person name="Gaskell J."/>
            <person name="Glotzer D."/>
            <person name="Gorecki P."/>
            <person name="Heitman J."/>
            <person name="Hesse C."/>
            <person name="Hori C."/>
            <person name="Igarashi K."/>
            <person name="Jurgens J.A."/>
            <person name="Kallen N."/>
            <person name="Kersten P."/>
            <person name="Kohler A."/>
            <person name="Kuees U."/>
            <person name="Kumar T.K.A."/>
            <person name="Kuo A."/>
            <person name="LaButti K."/>
            <person name="Larrondo L.F."/>
            <person name="Lindquist E."/>
            <person name="Ling A."/>
            <person name="Lombard V."/>
            <person name="Lucas S."/>
            <person name="Lundell T."/>
            <person name="Martin R."/>
            <person name="McLaughlin D.J."/>
            <person name="Morgenstern I."/>
            <person name="Morin E."/>
            <person name="Murat C."/>
            <person name="Nagy L.G."/>
            <person name="Nolan M."/>
            <person name="Ohm R.A."/>
            <person name="Patyshakuliyeva A."/>
            <person name="Rokas A."/>
            <person name="Ruiz-Duenas F.J."/>
            <person name="Sabat G."/>
            <person name="Salamov A."/>
            <person name="Samejima M."/>
            <person name="Schmutz J."/>
            <person name="Slot J.C."/>
            <person name="St John F."/>
            <person name="Stenlid J."/>
            <person name="Sun H."/>
            <person name="Sun S."/>
            <person name="Syed K."/>
            <person name="Tsang A."/>
            <person name="Wiebenga A."/>
            <person name="Young D."/>
            <person name="Pisabarro A."/>
            <person name="Eastwood D.C."/>
            <person name="Martin F."/>
            <person name="Cullen D."/>
            <person name="Grigoriev I.V."/>
            <person name="Hibbett D.S."/>
        </authorList>
    </citation>
    <scope>NUCLEOTIDE SEQUENCE [LARGE SCALE GENOMIC DNA]</scope>
    <source>
        <strain evidence="6 7">ATCC 11539</strain>
    </source>
</reference>
<dbReference type="RefSeq" id="XP_007861556.1">
    <property type="nucleotide sequence ID" value="XM_007863365.1"/>
</dbReference>
<feature type="domain" description="HMG box" evidence="5">
    <location>
        <begin position="126"/>
        <end position="206"/>
    </location>
</feature>
<dbReference type="EMBL" id="KB469296">
    <property type="protein sequence ID" value="EPQ61374.1"/>
    <property type="molecule type" value="Genomic_DNA"/>
</dbReference>
<organism evidence="6 7">
    <name type="scientific">Gloeophyllum trabeum (strain ATCC 11539 / FP-39264 / Madison 617)</name>
    <name type="common">Brown rot fungus</name>
    <dbReference type="NCBI Taxonomy" id="670483"/>
    <lineage>
        <taxon>Eukaryota</taxon>
        <taxon>Fungi</taxon>
        <taxon>Dikarya</taxon>
        <taxon>Basidiomycota</taxon>
        <taxon>Agaricomycotina</taxon>
        <taxon>Agaricomycetes</taxon>
        <taxon>Gloeophyllales</taxon>
        <taxon>Gloeophyllaceae</taxon>
        <taxon>Gloeophyllum</taxon>
    </lineage>
</organism>
<dbReference type="GO" id="GO:0001228">
    <property type="term" value="F:DNA-binding transcription activator activity, RNA polymerase II-specific"/>
    <property type="evidence" value="ECO:0007669"/>
    <property type="project" value="TreeGrafter"/>
</dbReference>
<gene>
    <name evidence="6" type="ORF">GLOTRDRAFT_98119</name>
</gene>
<evidence type="ECO:0000256" key="3">
    <source>
        <dbReference type="PROSITE-ProRule" id="PRU00267"/>
    </source>
</evidence>
<protein>
    <submittedName>
        <fullName evidence="6">HMG-box</fullName>
    </submittedName>
</protein>
<dbReference type="GO" id="GO:0005634">
    <property type="term" value="C:nucleus"/>
    <property type="evidence" value="ECO:0007669"/>
    <property type="project" value="UniProtKB-UniRule"/>
</dbReference>
<feature type="region of interest" description="Disordered" evidence="4">
    <location>
        <begin position="1"/>
        <end position="128"/>
    </location>
</feature>
<dbReference type="HOGENOM" id="CLU_1269547_0_0_1"/>
<evidence type="ECO:0000256" key="4">
    <source>
        <dbReference type="SAM" id="MobiDB-lite"/>
    </source>
</evidence>
<keyword evidence="1 3" id="KW-0238">DNA-binding</keyword>
<evidence type="ECO:0000256" key="2">
    <source>
        <dbReference type="ARBA" id="ARBA00023163"/>
    </source>
</evidence>
<dbReference type="OMA" id="GAMWREL"/>
<feature type="compositionally biased region" description="Basic and acidic residues" evidence="4">
    <location>
        <begin position="113"/>
        <end position="128"/>
    </location>
</feature>
<dbReference type="Proteomes" id="UP000030669">
    <property type="component" value="Unassembled WGS sequence"/>
</dbReference>
<feature type="compositionally biased region" description="Basic and acidic residues" evidence="4">
    <location>
        <begin position="1"/>
        <end position="10"/>
    </location>
</feature>
<dbReference type="eggNOG" id="KOG0527">
    <property type="taxonomic scope" value="Eukaryota"/>
</dbReference>
<accession>S7S5T1</accession>
<dbReference type="InterPro" id="IPR050140">
    <property type="entry name" value="SRY-related_HMG-box_TF-like"/>
</dbReference>
<name>S7S5T1_GLOTA</name>
<dbReference type="SMART" id="SM00398">
    <property type="entry name" value="HMG"/>
    <property type="match status" value="1"/>
</dbReference>